<accession>A0AAW1LJ26</accession>
<dbReference type="EMBL" id="JASPKY010000115">
    <property type="protein sequence ID" value="KAK9736327.1"/>
    <property type="molecule type" value="Genomic_DNA"/>
</dbReference>
<proteinExistence type="predicted"/>
<name>A0AAW1LJ26_POPJA</name>
<protein>
    <submittedName>
        <fullName evidence="2">Uncharacterized protein</fullName>
    </submittedName>
</protein>
<feature type="region of interest" description="Disordered" evidence="1">
    <location>
        <begin position="101"/>
        <end position="129"/>
    </location>
</feature>
<comment type="caution">
    <text evidence="2">The sequence shown here is derived from an EMBL/GenBank/DDBJ whole genome shotgun (WGS) entry which is preliminary data.</text>
</comment>
<sequence length="147" mass="17311">MPRSRTCSSRVHKRSGRSKIMKNLVKKQSQLSPEKDREKNDMDLDLPPLEMEGDEEYKPLGDLMGRRIVDLAHLLTEYEKVWQMLFFDETEKAGVEERKIAMKKGDREEHQQRTKRALSKEKEKYEKEKTILGAPSYQTTFRKGPIL</sequence>
<organism evidence="2 3">
    <name type="scientific">Popillia japonica</name>
    <name type="common">Japanese beetle</name>
    <dbReference type="NCBI Taxonomy" id="7064"/>
    <lineage>
        <taxon>Eukaryota</taxon>
        <taxon>Metazoa</taxon>
        <taxon>Ecdysozoa</taxon>
        <taxon>Arthropoda</taxon>
        <taxon>Hexapoda</taxon>
        <taxon>Insecta</taxon>
        <taxon>Pterygota</taxon>
        <taxon>Neoptera</taxon>
        <taxon>Endopterygota</taxon>
        <taxon>Coleoptera</taxon>
        <taxon>Polyphaga</taxon>
        <taxon>Scarabaeiformia</taxon>
        <taxon>Scarabaeidae</taxon>
        <taxon>Rutelinae</taxon>
        <taxon>Popillia</taxon>
    </lineage>
</organism>
<dbReference type="AlphaFoldDB" id="A0AAW1LJ26"/>
<reference evidence="2 3" key="1">
    <citation type="journal article" date="2024" name="BMC Genomics">
        <title>De novo assembly and annotation of Popillia japonica's genome with initial clues to its potential as an invasive pest.</title>
        <authorList>
            <person name="Cucini C."/>
            <person name="Boschi S."/>
            <person name="Funari R."/>
            <person name="Cardaioli E."/>
            <person name="Iannotti N."/>
            <person name="Marturano G."/>
            <person name="Paoli F."/>
            <person name="Bruttini M."/>
            <person name="Carapelli A."/>
            <person name="Frati F."/>
            <person name="Nardi F."/>
        </authorList>
    </citation>
    <scope>NUCLEOTIDE SEQUENCE [LARGE SCALE GENOMIC DNA]</scope>
    <source>
        <strain evidence="2">DMR45628</strain>
    </source>
</reference>
<feature type="compositionally biased region" description="Basic residues" evidence="1">
    <location>
        <begin position="10"/>
        <end position="20"/>
    </location>
</feature>
<feature type="region of interest" description="Disordered" evidence="1">
    <location>
        <begin position="1"/>
        <end position="57"/>
    </location>
</feature>
<evidence type="ECO:0000313" key="3">
    <source>
        <dbReference type="Proteomes" id="UP001458880"/>
    </source>
</evidence>
<evidence type="ECO:0000313" key="2">
    <source>
        <dbReference type="EMBL" id="KAK9736327.1"/>
    </source>
</evidence>
<dbReference type="Proteomes" id="UP001458880">
    <property type="component" value="Unassembled WGS sequence"/>
</dbReference>
<feature type="compositionally biased region" description="Basic and acidic residues" evidence="1">
    <location>
        <begin position="33"/>
        <end position="42"/>
    </location>
</feature>
<evidence type="ECO:0000256" key="1">
    <source>
        <dbReference type="SAM" id="MobiDB-lite"/>
    </source>
</evidence>
<gene>
    <name evidence="2" type="ORF">QE152_g12631</name>
</gene>
<keyword evidence="3" id="KW-1185">Reference proteome</keyword>